<comment type="caution">
    <text evidence="2">The sequence shown here is derived from an EMBL/GenBank/DDBJ whole genome shotgun (WGS) entry which is preliminary data.</text>
</comment>
<feature type="transmembrane region" description="Helical" evidence="1">
    <location>
        <begin position="122"/>
        <end position="144"/>
    </location>
</feature>
<evidence type="ECO:0000313" key="3">
    <source>
        <dbReference type="Proteomes" id="UP001597427"/>
    </source>
</evidence>
<accession>A0ABW5THB2</accession>
<gene>
    <name evidence="2" type="ORF">ACFSR0_00925</name>
</gene>
<evidence type="ECO:0000256" key="1">
    <source>
        <dbReference type="SAM" id="Phobius"/>
    </source>
</evidence>
<sequence length="568" mass="65832">MSLRKKWFPFILLLSLSFVLVLPQIVTRNSIIGADYLFHYNRFYETAMQIKHGNFQYFLSIYGFQASGRIVNALYGPLMAYIQGALVLLAGTWFRYQVLSNFLMYWLSGTAMFLLLKKHGRTTSVALPISIVYMTSYCTLYWVFRQSFTSWGAAIFPLALIPLKAFIEEKEIQPIPFALSFALMAQTHLFSSLLVTIIYFLAFCFVLPQKVPWRFFGQLAKASGLFLLLTANIWGAFFSIYRGDTIQAPFVNDQMASYSINQLGKIWVLYPGFLLLLLFVQAILYMVHFKHYSPFFHFVFWVSCFFGMLSTSLLPWNELVADQIPFVSLIQFPFRFSVPFIVLFLYTFAWQMQTMARTKPTSWLLLAVPLCILSIGQTLHETSIKLAEWPQLTLADFEAKHTYLQTDNSQQIRDSFHQKDLHQLLSLVIKSTPDYLPTNPEIPGNRYTIYEKEILFSPTHFTKIVRKNGELTVSWVANQTSPVTLPLVAYRQTRLTLNGQPIQLDTTMQSAIGAITLTQQKGQNHLTLHYQKSLLVRISLWISLFTWLFCLFAWLFNNWLMKRQRVTN</sequence>
<dbReference type="RefSeq" id="WP_379978983.1">
    <property type="nucleotide sequence ID" value="NZ_JBHUMO010000004.1"/>
</dbReference>
<feature type="transmembrane region" description="Helical" evidence="1">
    <location>
        <begin position="219"/>
        <end position="241"/>
    </location>
</feature>
<feature type="transmembrane region" description="Helical" evidence="1">
    <location>
        <begin position="326"/>
        <end position="349"/>
    </location>
</feature>
<evidence type="ECO:0008006" key="4">
    <source>
        <dbReference type="Google" id="ProtNLM"/>
    </source>
</evidence>
<feature type="transmembrane region" description="Helical" evidence="1">
    <location>
        <begin position="267"/>
        <end position="287"/>
    </location>
</feature>
<name>A0ABW5THB2_9ENTE</name>
<feature type="transmembrane region" description="Helical" evidence="1">
    <location>
        <begin position="534"/>
        <end position="556"/>
    </location>
</feature>
<dbReference type="EMBL" id="JBHUMO010000004">
    <property type="protein sequence ID" value="MFD2728003.1"/>
    <property type="molecule type" value="Genomic_DNA"/>
</dbReference>
<dbReference type="Proteomes" id="UP001597427">
    <property type="component" value="Unassembled WGS sequence"/>
</dbReference>
<keyword evidence="1" id="KW-0472">Membrane</keyword>
<organism evidence="2 3">
    <name type="scientific">Enterococcus camelliae</name>
    <dbReference type="NCBI Taxonomy" id="453959"/>
    <lineage>
        <taxon>Bacteria</taxon>
        <taxon>Bacillati</taxon>
        <taxon>Bacillota</taxon>
        <taxon>Bacilli</taxon>
        <taxon>Lactobacillales</taxon>
        <taxon>Enterococcaceae</taxon>
        <taxon>Enterococcus</taxon>
    </lineage>
</organism>
<evidence type="ECO:0000313" key="2">
    <source>
        <dbReference type="EMBL" id="MFD2728003.1"/>
    </source>
</evidence>
<feature type="transmembrane region" description="Helical" evidence="1">
    <location>
        <begin position="294"/>
        <end position="314"/>
    </location>
</feature>
<keyword evidence="1" id="KW-1133">Transmembrane helix</keyword>
<keyword evidence="3" id="KW-1185">Reference proteome</keyword>
<feature type="transmembrane region" description="Helical" evidence="1">
    <location>
        <begin position="98"/>
        <end position="116"/>
    </location>
</feature>
<proteinExistence type="predicted"/>
<feature type="transmembrane region" description="Helical" evidence="1">
    <location>
        <begin position="73"/>
        <end position="91"/>
    </location>
</feature>
<protein>
    <recommendedName>
        <fullName evidence="4">Integral membrane protein</fullName>
    </recommendedName>
</protein>
<feature type="transmembrane region" description="Helical" evidence="1">
    <location>
        <begin position="187"/>
        <end position="207"/>
    </location>
</feature>
<keyword evidence="1" id="KW-0812">Transmembrane</keyword>
<reference evidence="3" key="1">
    <citation type="journal article" date="2019" name="Int. J. Syst. Evol. Microbiol.">
        <title>The Global Catalogue of Microorganisms (GCM) 10K type strain sequencing project: providing services to taxonomists for standard genome sequencing and annotation.</title>
        <authorList>
            <consortium name="The Broad Institute Genomics Platform"/>
            <consortium name="The Broad Institute Genome Sequencing Center for Infectious Disease"/>
            <person name="Wu L."/>
            <person name="Ma J."/>
        </authorList>
    </citation>
    <scope>NUCLEOTIDE SEQUENCE [LARGE SCALE GENOMIC DNA]</scope>
    <source>
        <strain evidence="3">TISTR 932</strain>
    </source>
</reference>